<reference evidence="1" key="2">
    <citation type="submission" date="2023-06" db="EMBL/GenBank/DDBJ databases">
        <authorList>
            <consortium name="Lawrence Berkeley National Laboratory"/>
            <person name="Mondo S.J."/>
            <person name="Hensen N."/>
            <person name="Bonometti L."/>
            <person name="Westerberg I."/>
            <person name="Brannstrom I.O."/>
            <person name="Guillou S."/>
            <person name="Cros-Aarteil S."/>
            <person name="Calhoun S."/>
            <person name="Haridas S."/>
            <person name="Kuo A."/>
            <person name="Pangilinan J."/>
            <person name="Riley R."/>
            <person name="Labutti K."/>
            <person name="Andreopoulos B."/>
            <person name="Lipzen A."/>
            <person name="Chen C."/>
            <person name="Yanf M."/>
            <person name="Daum C."/>
            <person name="Ng V."/>
            <person name="Clum A."/>
            <person name="Steindorff A."/>
            <person name="Ohm R."/>
            <person name="Martin F."/>
            <person name="Silar P."/>
            <person name="Natvig D."/>
            <person name="Lalanne C."/>
            <person name="Gautier V."/>
            <person name="Ament-Velasquez S.L."/>
            <person name="Kruys A."/>
            <person name="Hutchinson M.I."/>
            <person name="Powell A.J."/>
            <person name="Barry K."/>
            <person name="Miller A.N."/>
            <person name="Grigoriev I.V."/>
            <person name="Debuchy R."/>
            <person name="Gladieux P."/>
            <person name="Thoren M.H."/>
            <person name="Johannesson H."/>
        </authorList>
    </citation>
    <scope>NUCLEOTIDE SEQUENCE</scope>
    <source>
        <strain evidence="1">CBS 626.80</strain>
    </source>
</reference>
<dbReference type="EMBL" id="MU859146">
    <property type="protein sequence ID" value="KAK3951503.1"/>
    <property type="molecule type" value="Genomic_DNA"/>
</dbReference>
<gene>
    <name evidence="1" type="ORF">QBC32DRAFT_343876</name>
</gene>
<protein>
    <submittedName>
        <fullName evidence="1">Uncharacterized protein</fullName>
    </submittedName>
</protein>
<dbReference type="AlphaFoldDB" id="A0AAN6NWP0"/>
<organism evidence="1 2">
    <name type="scientific">Pseudoneurospora amorphoporcata</name>
    <dbReference type="NCBI Taxonomy" id="241081"/>
    <lineage>
        <taxon>Eukaryota</taxon>
        <taxon>Fungi</taxon>
        <taxon>Dikarya</taxon>
        <taxon>Ascomycota</taxon>
        <taxon>Pezizomycotina</taxon>
        <taxon>Sordariomycetes</taxon>
        <taxon>Sordariomycetidae</taxon>
        <taxon>Sordariales</taxon>
        <taxon>Sordariaceae</taxon>
        <taxon>Pseudoneurospora</taxon>
    </lineage>
</organism>
<accession>A0AAN6NWP0</accession>
<sequence>MLIQCGERWCLSMELALFQCAFALCSVPVHRFYWDRILWASGPAALGVDRNGCSAYGGLGAGGPQQTTGIRQTTGKSSALTYKIISLV</sequence>
<comment type="caution">
    <text evidence="1">The sequence shown here is derived from an EMBL/GenBank/DDBJ whole genome shotgun (WGS) entry which is preliminary data.</text>
</comment>
<evidence type="ECO:0000313" key="1">
    <source>
        <dbReference type="EMBL" id="KAK3951503.1"/>
    </source>
</evidence>
<dbReference type="Proteomes" id="UP001303222">
    <property type="component" value="Unassembled WGS sequence"/>
</dbReference>
<proteinExistence type="predicted"/>
<evidence type="ECO:0000313" key="2">
    <source>
        <dbReference type="Proteomes" id="UP001303222"/>
    </source>
</evidence>
<name>A0AAN6NWP0_9PEZI</name>
<reference evidence="1" key="1">
    <citation type="journal article" date="2023" name="Mol. Phylogenet. Evol.">
        <title>Genome-scale phylogeny and comparative genomics of the fungal order Sordariales.</title>
        <authorList>
            <person name="Hensen N."/>
            <person name="Bonometti L."/>
            <person name="Westerberg I."/>
            <person name="Brannstrom I.O."/>
            <person name="Guillou S."/>
            <person name="Cros-Aarteil S."/>
            <person name="Calhoun S."/>
            <person name="Haridas S."/>
            <person name="Kuo A."/>
            <person name="Mondo S."/>
            <person name="Pangilinan J."/>
            <person name="Riley R."/>
            <person name="LaButti K."/>
            <person name="Andreopoulos B."/>
            <person name="Lipzen A."/>
            <person name="Chen C."/>
            <person name="Yan M."/>
            <person name="Daum C."/>
            <person name="Ng V."/>
            <person name="Clum A."/>
            <person name="Steindorff A."/>
            <person name="Ohm R.A."/>
            <person name="Martin F."/>
            <person name="Silar P."/>
            <person name="Natvig D.O."/>
            <person name="Lalanne C."/>
            <person name="Gautier V."/>
            <person name="Ament-Velasquez S.L."/>
            <person name="Kruys A."/>
            <person name="Hutchinson M.I."/>
            <person name="Powell A.J."/>
            <person name="Barry K."/>
            <person name="Miller A.N."/>
            <person name="Grigoriev I.V."/>
            <person name="Debuchy R."/>
            <person name="Gladieux P."/>
            <person name="Hiltunen Thoren M."/>
            <person name="Johannesson H."/>
        </authorList>
    </citation>
    <scope>NUCLEOTIDE SEQUENCE</scope>
    <source>
        <strain evidence="1">CBS 626.80</strain>
    </source>
</reference>
<keyword evidence="2" id="KW-1185">Reference proteome</keyword>